<dbReference type="EMBL" id="LZYB01000003">
    <property type="protein sequence ID" value="OBV11245.1"/>
    <property type="molecule type" value="Genomic_DNA"/>
</dbReference>
<dbReference type="InterPro" id="IPR003772">
    <property type="entry name" value="YceD"/>
</dbReference>
<keyword evidence="2" id="KW-1185">Reference proteome</keyword>
<protein>
    <submittedName>
        <fullName evidence="1">DUF177 domain-containing protein</fullName>
    </submittedName>
</protein>
<proteinExistence type="predicted"/>
<dbReference type="RefSeq" id="WP_198157234.1">
    <property type="nucleotide sequence ID" value="NZ_LZYB01000003.1"/>
</dbReference>
<comment type="caution">
    <text evidence="1">The sequence shown here is derived from an EMBL/GenBank/DDBJ whole genome shotgun (WGS) entry which is preliminary data.</text>
</comment>
<gene>
    <name evidence="1" type="ORF">I603_1653</name>
</gene>
<dbReference type="PATRIC" id="fig|1300349.4.peg.1648"/>
<dbReference type="Proteomes" id="UP000092484">
    <property type="component" value="Unassembled WGS sequence"/>
</dbReference>
<evidence type="ECO:0000313" key="1">
    <source>
        <dbReference type="EMBL" id="OBV11245.1"/>
    </source>
</evidence>
<dbReference type="Pfam" id="PF02620">
    <property type="entry name" value="YceD"/>
    <property type="match status" value="1"/>
</dbReference>
<dbReference type="STRING" id="1300349.I603_1653"/>
<organism evidence="1 2">
    <name type="scientific">Erythrobacter dokdonensis DSW-74</name>
    <dbReference type="NCBI Taxonomy" id="1300349"/>
    <lineage>
        <taxon>Bacteria</taxon>
        <taxon>Pseudomonadati</taxon>
        <taxon>Pseudomonadota</taxon>
        <taxon>Alphaproteobacteria</taxon>
        <taxon>Sphingomonadales</taxon>
        <taxon>Erythrobacteraceae</taxon>
        <taxon>Erythrobacter/Porphyrobacter group</taxon>
        <taxon>Erythrobacter</taxon>
    </lineage>
</organism>
<name>A0A1A7BJ72_9SPHN</name>
<reference evidence="1 2" key="1">
    <citation type="submission" date="2016-06" db="EMBL/GenBank/DDBJ databases">
        <title>Genome sequence of Porphyrobacter dokdonensis DSW-74.</title>
        <authorList>
            <person name="Kim J.F."/>
            <person name="Song J.Y."/>
        </authorList>
    </citation>
    <scope>NUCLEOTIDE SEQUENCE [LARGE SCALE GENOMIC DNA]</scope>
    <source>
        <strain evidence="1 2">DSW-74</strain>
    </source>
</reference>
<accession>A0A1A7BJ72</accession>
<evidence type="ECO:0000313" key="2">
    <source>
        <dbReference type="Proteomes" id="UP000092484"/>
    </source>
</evidence>
<dbReference type="AlphaFoldDB" id="A0A1A7BJ72"/>
<sequence>MPLPPSELSRMIKTRPLPGAPVVIEADEVERAALAERFGLGAVRSLRAEVSLEAKPRAIRATGSLRADIMQPCAVSGEDFPVTIEEPIDLRFVEEDARSLPEDEDAEIELEADDCDEIGYAGDMFDLGEAVAQTLGLAIDPYAEGPNADAARKAAGIVREGEQEGPLAAMLAALKKD</sequence>